<dbReference type="STRING" id="596151.DesfrDRAFT_3220"/>
<feature type="domain" description="HD-GYP" evidence="1">
    <location>
        <begin position="266"/>
        <end position="555"/>
    </location>
</feature>
<reference evidence="2 3" key="1">
    <citation type="submission" date="2010-08" db="EMBL/GenBank/DDBJ databases">
        <title>The draft genome of Desulfovibrio fructosovorans JJ.</title>
        <authorList>
            <consortium name="US DOE Joint Genome Institute (JGI-PGF)"/>
            <person name="Lucas S."/>
            <person name="Copeland A."/>
            <person name="Lapidus A."/>
            <person name="Cheng J.-F."/>
            <person name="Bruce D."/>
            <person name="Goodwin L."/>
            <person name="Pitluck S."/>
            <person name="Land M.L."/>
            <person name="Hauser L."/>
            <person name="Chang Y.-J."/>
            <person name="Jeffries C."/>
            <person name="Wall J.D."/>
            <person name="Stahl D.A."/>
            <person name="Arkin A.P."/>
            <person name="Dehal P."/>
            <person name="Stolyar S.M."/>
            <person name="Hazen T.C."/>
            <person name="Woyke T.J."/>
        </authorList>
    </citation>
    <scope>NUCLEOTIDE SEQUENCE [LARGE SCALE GENOMIC DNA]</scope>
    <source>
        <strain evidence="2 3">JJ</strain>
    </source>
</reference>
<keyword evidence="2" id="KW-0378">Hydrolase</keyword>
<dbReference type="SUPFAM" id="SSF109604">
    <property type="entry name" value="HD-domain/PDEase-like"/>
    <property type="match status" value="1"/>
</dbReference>
<dbReference type="Pfam" id="PF13487">
    <property type="entry name" value="HD_5"/>
    <property type="match status" value="1"/>
</dbReference>
<evidence type="ECO:0000259" key="1">
    <source>
        <dbReference type="PROSITE" id="PS51832"/>
    </source>
</evidence>
<dbReference type="Gene3D" id="1.10.3210.10">
    <property type="entry name" value="Hypothetical protein af1432"/>
    <property type="match status" value="2"/>
</dbReference>
<dbReference type="PROSITE" id="PS51832">
    <property type="entry name" value="HD_GYP"/>
    <property type="match status" value="1"/>
</dbReference>
<comment type="caution">
    <text evidence="2">The sequence shown here is derived from an EMBL/GenBank/DDBJ whole genome shotgun (WGS) entry which is preliminary data.</text>
</comment>
<dbReference type="eggNOG" id="COG2206">
    <property type="taxonomic scope" value="Bacteria"/>
</dbReference>
<dbReference type="SMART" id="SM00471">
    <property type="entry name" value="HDc"/>
    <property type="match status" value="1"/>
</dbReference>
<accession>E1K020</accession>
<dbReference type="Gene3D" id="3.30.450.40">
    <property type="match status" value="1"/>
</dbReference>
<dbReference type="AlphaFoldDB" id="E1K020"/>
<dbReference type="OrthoDB" id="9769359at2"/>
<dbReference type="InterPro" id="IPR029016">
    <property type="entry name" value="GAF-like_dom_sf"/>
</dbReference>
<gene>
    <name evidence="2" type="ORF">DesfrDRAFT_3220</name>
</gene>
<dbReference type="RefSeq" id="WP_005995599.1">
    <property type="nucleotide sequence ID" value="NZ_AECZ01000027.1"/>
</dbReference>
<dbReference type="eggNOG" id="COG3437">
    <property type="taxonomic scope" value="Bacteria"/>
</dbReference>
<dbReference type="InterPro" id="IPR006674">
    <property type="entry name" value="HD_domain"/>
</dbReference>
<dbReference type="GO" id="GO:0016787">
    <property type="term" value="F:hydrolase activity"/>
    <property type="evidence" value="ECO:0007669"/>
    <property type="project" value="UniProtKB-KW"/>
</dbReference>
<keyword evidence="3" id="KW-1185">Reference proteome</keyword>
<proteinExistence type="predicted"/>
<dbReference type="PANTHER" id="PTHR43155">
    <property type="entry name" value="CYCLIC DI-GMP PHOSPHODIESTERASE PA4108-RELATED"/>
    <property type="match status" value="1"/>
</dbReference>
<dbReference type="SUPFAM" id="SSF55781">
    <property type="entry name" value="GAF domain-like"/>
    <property type="match status" value="1"/>
</dbReference>
<dbReference type="Pfam" id="PF01966">
    <property type="entry name" value="HD"/>
    <property type="match status" value="1"/>
</dbReference>
<dbReference type="PANTHER" id="PTHR43155:SF2">
    <property type="entry name" value="CYCLIC DI-GMP PHOSPHODIESTERASE PA4108"/>
    <property type="match status" value="1"/>
</dbReference>
<dbReference type="Pfam" id="PF13185">
    <property type="entry name" value="GAF_2"/>
    <property type="match status" value="1"/>
</dbReference>
<dbReference type="Proteomes" id="UP000006250">
    <property type="component" value="Unassembled WGS sequence"/>
</dbReference>
<evidence type="ECO:0000313" key="3">
    <source>
        <dbReference type="Proteomes" id="UP000006250"/>
    </source>
</evidence>
<dbReference type="InterPro" id="IPR003607">
    <property type="entry name" value="HD/PDEase_dom"/>
</dbReference>
<dbReference type="eggNOG" id="COG2203">
    <property type="taxonomic scope" value="Bacteria"/>
</dbReference>
<dbReference type="InterPro" id="IPR003018">
    <property type="entry name" value="GAF"/>
</dbReference>
<organism evidence="2 3">
    <name type="scientific">Solidesulfovibrio fructosivorans JJ]</name>
    <dbReference type="NCBI Taxonomy" id="596151"/>
    <lineage>
        <taxon>Bacteria</taxon>
        <taxon>Pseudomonadati</taxon>
        <taxon>Thermodesulfobacteriota</taxon>
        <taxon>Desulfovibrionia</taxon>
        <taxon>Desulfovibrionales</taxon>
        <taxon>Desulfovibrionaceae</taxon>
        <taxon>Solidesulfovibrio</taxon>
    </lineage>
</organism>
<protein>
    <submittedName>
        <fullName evidence="2">Metal dependent phosphohydrolase</fullName>
    </submittedName>
</protein>
<evidence type="ECO:0000313" key="2">
    <source>
        <dbReference type="EMBL" id="EFL50026.1"/>
    </source>
</evidence>
<dbReference type="InterPro" id="IPR037522">
    <property type="entry name" value="HD_GYP_dom"/>
</dbReference>
<dbReference type="CDD" id="cd00077">
    <property type="entry name" value="HDc"/>
    <property type="match status" value="1"/>
</dbReference>
<dbReference type="EMBL" id="AECZ01000027">
    <property type="protein sequence ID" value="EFL50026.1"/>
    <property type="molecule type" value="Genomic_DNA"/>
</dbReference>
<name>E1K020_SOLFR</name>
<sequence>MIVLRRLLKKKTFSPVLDRAARLLGPGWQVTLSENAPDAADSLACETLRLEGEPIGYLVVTPPPDARLCPSEIPRLPELVRFVADTLQTLLAGEVVKRSLAAETLGKYREISLLHRATLELNDSLRPRDVAQALLDECRFGELPARSGMVFLRPPSSEDFSPACSFGDAATQRLAAIAGSTLFWDIARAQKGEIVNELGSDRRWRDEADLASLLLCPLIAANRCVGMLALAGTPDVRFEASHLQYVGTLATVAGIALGNALHFEAVQALINSLMQALATAIDARDPFTAGHSQRVARLGVALAKAVHDDTEFFPDVAYTPSDLEELLYAGLLHDVGKIGIREEVLTKATRLPAGTMEVIGQRMALEALVTGRDNKAEFEALSRINAADGITREDAALVAAVGARTVTVGEARLALLTEREIACLLIARGNLTPEERREIERHPAESHRILCHIPFPGNMGRLLTIISQHHERLDGSGYPGGLKADDILLQSRIIAIVDIYDAITMARHYKPALPREKALGILWAEARAGRIDARLVELLERHIATIERDCERLSGRMDLSEYLEQEAAPKGAGKD</sequence>